<dbReference type="Proteomes" id="UP000219522">
    <property type="component" value="Unassembled WGS sequence"/>
</dbReference>
<reference evidence="1 2" key="1">
    <citation type="submission" date="2017-09" db="EMBL/GenBank/DDBJ databases">
        <authorList>
            <person name="Varghese N."/>
            <person name="Submissions S."/>
        </authorList>
    </citation>
    <scope>NUCLEOTIDE SEQUENCE [LARGE SCALE GENOMIC DNA]</scope>
    <source>
        <strain evidence="1 2">OK806</strain>
    </source>
</reference>
<name>A0A7Z7ICH9_9BURK</name>
<dbReference type="EMBL" id="OCSU01000003">
    <property type="protein sequence ID" value="SOE88200.1"/>
    <property type="molecule type" value="Genomic_DNA"/>
</dbReference>
<keyword evidence="2" id="KW-1185">Reference proteome</keyword>
<sequence length="49" mass="5458">MMLGEGLVDSPFTMSDSLFPLVVGAFHLLRKRCDFADFRDSVNGRLAPK</sequence>
<proteinExistence type="predicted"/>
<gene>
    <name evidence="1" type="ORF">SAMN05446927_6797</name>
</gene>
<evidence type="ECO:0000313" key="2">
    <source>
        <dbReference type="Proteomes" id="UP000219522"/>
    </source>
</evidence>
<accession>A0A7Z7ICH9</accession>
<protein>
    <submittedName>
        <fullName evidence="1">Uncharacterized protein</fullName>
    </submittedName>
</protein>
<comment type="caution">
    <text evidence="1">The sequence shown here is derived from an EMBL/GenBank/DDBJ whole genome shotgun (WGS) entry which is preliminary data.</text>
</comment>
<evidence type="ECO:0000313" key="1">
    <source>
        <dbReference type="EMBL" id="SOE88200.1"/>
    </source>
</evidence>
<organism evidence="1 2">
    <name type="scientific">Caballeronia arationis</name>
    <dbReference type="NCBI Taxonomy" id="1777142"/>
    <lineage>
        <taxon>Bacteria</taxon>
        <taxon>Pseudomonadati</taxon>
        <taxon>Pseudomonadota</taxon>
        <taxon>Betaproteobacteria</taxon>
        <taxon>Burkholderiales</taxon>
        <taxon>Burkholderiaceae</taxon>
        <taxon>Caballeronia</taxon>
    </lineage>
</organism>
<dbReference type="AlphaFoldDB" id="A0A7Z7ICH9"/>